<evidence type="ECO:0000256" key="1">
    <source>
        <dbReference type="SAM" id="Phobius"/>
    </source>
</evidence>
<evidence type="ECO:0000313" key="3">
    <source>
        <dbReference type="Proteomes" id="UP000266313"/>
    </source>
</evidence>
<dbReference type="EMBL" id="AP017928">
    <property type="protein sequence ID" value="BBA35483.1"/>
    <property type="molecule type" value="Genomic_DNA"/>
</dbReference>
<keyword evidence="3" id="KW-1185">Reference proteome</keyword>
<accession>A0A250KUZ1</accession>
<proteinExistence type="predicted"/>
<name>A0A250KUZ1_9GAMM</name>
<keyword evidence="1" id="KW-0472">Membrane</keyword>
<sequence length="148" mass="15351">MLARAIRVPTTGTIIILMAIFKDSVFTPTRTGDLTAMAHAAMGLSGTVVPIIGTGAIAMINRSATTKARDIASISRFVITTGGLFAPGTIPPAGNGGLTVPGSPSMAHGRVVVPGVSCNDDETPRFPSPTLYHRVVFPYLDRNVGNFG</sequence>
<keyword evidence="1" id="KW-1133">Transmembrane helix</keyword>
<gene>
    <name evidence="2" type="ORF">sS8_3546</name>
</gene>
<protein>
    <submittedName>
        <fullName evidence="2">Uncharacterized protein</fullName>
    </submittedName>
</protein>
<dbReference type="KEGG" id="mmai:sS8_3546"/>
<reference evidence="2 3" key="1">
    <citation type="submission" date="2016-12" db="EMBL/GenBank/DDBJ databases">
        <title>Genome sequencing of Methylocaldum marinum.</title>
        <authorList>
            <person name="Takeuchi M."/>
            <person name="Kamagata Y."/>
            <person name="Hiraoka S."/>
            <person name="Oshima K."/>
            <person name="Hattori M."/>
            <person name="Iwasaki W."/>
        </authorList>
    </citation>
    <scope>NUCLEOTIDE SEQUENCE [LARGE SCALE GENOMIC DNA]</scope>
    <source>
        <strain evidence="2 3">S8</strain>
    </source>
</reference>
<evidence type="ECO:0000313" key="2">
    <source>
        <dbReference type="EMBL" id="BBA35483.1"/>
    </source>
</evidence>
<dbReference type="AlphaFoldDB" id="A0A250KUZ1"/>
<dbReference type="Proteomes" id="UP000266313">
    <property type="component" value="Chromosome"/>
</dbReference>
<keyword evidence="1" id="KW-0812">Transmembrane</keyword>
<organism evidence="2 3">
    <name type="scientific">Methylocaldum marinum</name>
    <dbReference type="NCBI Taxonomy" id="1432792"/>
    <lineage>
        <taxon>Bacteria</taxon>
        <taxon>Pseudomonadati</taxon>
        <taxon>Pseudomonadota</taxon>
        <taxon>Gammaproteobacteria</taxon>
        <taxon>Methylococcales</taxon>
        <taxon>Methylococcaceae</taxon>
        <taxon>Methylocaldum</taxon>
    </lineage>
</organism>
<feature type="transmembrane region" description="Helical" evidence="1">
    <location>
        <begin position="36"/>
        <end position="60"/>
    </location>
</feature>